<organism evidence="1 2">
    <name type="scientific">Marinomonas aquiplantarum</name>
    <dbReference type="NCBI Taxonomy" id="491951"/>
    <lineage>
        <taxon>Bacteria</taxon>
        <taxon>Pseudomonadati</taxon>
        <taxon>Pseudomonadota</taxon>
        <taxon>Gammaproteobacteria</taxon>
        <taxon>Oceanospirillales</taxon>
        <taxon>Oceanospirillaceae</taxon>
        <taxon>Marinomonas</taxon>
    </lineage>
</organism>
<sequence>MGYQQIFAVFTLVIFLSGCEKNENIASDLSNLELRTQWRQCLYDASTQGDEKNCQQYQEECEKRQDKDNFACY</sequence>
<evidence type="ECO:0000313" key="2">
    <source>
        <dbReference type="Proteomes" id="UP000252086"/>
    </source>
</evidence>
<dbReference type="OrthoDB" id="6121465at2"/>
<evidence type="ECO:0000313" key="1">
    <source>
        <dbReference type="EMBL" id="RBO85021.1"/>
    </source>
</evidence>
<protein>
    <submittedName>
        <fullName evidence="1">Uncharacterized protein</fullName>
    </submittedName>
</protein>
<gene>
    <name evidence="1" type="ORF">DFP76_102423</name>
</gene>
<dbReference type="AlphaFoldDB" id="A0A366D4P1"/>
<dbReference type="Proteomes" id="UP000252086">
    <property type="component" value="Unassembled WGS sequence"/>
</dbReference>
<accession>A0A366D4P1</accession>
<reference evidence="1 2" key="1">
    <citation type="submission" date="2018-06" db="EMBL/GenBank/DDBJ databases">
        <title>Genomic Encyclopedia of Type Strains, Phase III (KMG-III): the genomes of soil and plant-associated and newly described type strains.</title>
        <authorList>
            <person name="Whitman W."/>
        </authorList>
    </citation>
    <scope>NUCLEOTIDE SEQUENCE [LARGE SCALE GENOMIC DNA]</scope>
    <source>
        <strain evidence="1 2">CECT 7732</strain>
    </source>
</reference>
<name>A0A366D4P1_9GAMM</name>
<proteinExistence type="predicted"/>
<comment type="caution">
    <text evidence="1">The sequence shown here is derived from an EMBL/GenBank/DDBJ whole genome shotgun (WGS) entry which is preliminary data.</text>
</comment>
<dbReference type="RefSeq" id="WP_113873636.1">
    <property type="nucleotide sequence ID" value="NZ_QNRF01000002.1"/>
</dbReference>
<dbReference type="EMBL" id="QNRF01000002">
    <property type="protein sequence ID" value="RBO85021.1"/>
    <property type="molecule type" value="Genomic_DNA"/>
</dbReference>
<keyword evidence="2" id="KW-1185">Reference proteome</keyword>